<reference evidence="2" key="1">
    <citation type="journal article" date="2020" name="Stud. Mycol.">
        <title>101 Dothideomycetes genomes: a test case for predicting lifestyles and emergence of pathogens.</title>
        <authorList>
            <person name="Haridas S."/>
            <person name="Albert R."/>
            <person name="Binder M."/>
            <person name="Bloem J."/>
            <person name="Labutti K."/>
            <person name="Salamov A."/>
            <person name="Andreopoulos B."/>
            <person name="Baker S."/>
            <person name="Barry K."/>
            <person name="Bills G."/>
            <person name="Bluhm B."/>
            <person name="Cannon C."/>
            <person name="Castanera R."/>
            <person name="Culley D."/>
            <person name="Daum C."/>
            <person name="Ezra D."/>
            <person name="Gonzalez J."/>
            <person name="Henrissat B."/>
            <person name="Kuo A."/>
            <person name="Liang C."/>
            <person name="Lipzen A."/>
            <person name="Lutzoni F."/>
            <person name="Magnuson J."/>
            <person name="Mondo S."/>
            <person name="Nolan M."/>
            <person name="Ohm R."/>
            <person name="Pangilinan J."/>
            <person name="Park H.-J."/>
            <person name="Ramirez L."/>
            <person name="Alfaro M."/>
            <person name="Sun H."/>
            <person name="Tritt A."/>
            <person name="Yoshinaga Y."/>
            <person name="Zwiers L.-H."/>
            <person name="Turgeon B."/>
            <person name="Goodwin S."/>
            <person name="Spatafora J."/>
            <person name="Crous P."/>
            <person name="Grigoriev I."/>
        </authorList>
    </citation>
    <scope>NUCLEOTIDE SEQUENCE</scope>
    <source>
        <strain evidence="2">CBS 122368</strain>
    </source>
</reference>
<evidence type="ECO:0000256" key="1">
    <source>
        <dbReference type="SAM" id="MobiDB-lite"/>
    </source>
</evidence>
<feature type="region of interest" description="Disordered" evidence="1">
    <location>
        <begin position="1"/>
        <end position="37"/>
    </location>
</feature>
<feature type="region of interest" description="Disordered" evidence="1">
    <location>
        <begin position="170"/>
        <end position="304"/>
    </location>
</feature>
<feature type="compositionally biased region" description="Polar residues" evidence="1">
    <location>
        <begin position="13"/>
        <end position="22"/>
    </location>
</feature>
<dbReference type="AlphaFoldDB" id="A0A6A6IWZ1"/>
<dbReference type="Proteomes" id="UP000800094">
    <property type="component" value="Unassembled WGS sequence"/>
</dbReference>
<organism evidence="2 3">
    <name type="scientific">Trematosphaeria pertusa</name>
    <dbReference type="NCBI Taxonomy" id="390896"/>
    <lineage>
        <taxon>Eukaryota</taxon>
        <taxon>Fungi</taxon>
        <taxon>Dikarya</taxon>
        <taxon>Ascomycota</taxon>
        <taxon>Pezizomycotina</taxon>
        <taxon>Dothideomycetes</taxon>
        <taxon>Pleosporomycetidae</taxon>
        <taxon>Pleosporales</taxon>
        <taxon>Massarineae</taxon>
        <taxon>Trematosphaeriaceae</taxon>
        <taxon>Trematosphaeria</taxon>
    </lineage>
</organism>
<gene>
    <name evidence="2" type="ORF">BU26DRAFT_514651</name>
</gene>
<keyword evidence="3" id="KW-1185">Reference proteome</keyword>
<feature type="compositionally biased region" description="Polar residues" evidence="1">
    <location>
        <begin position="294"/>
        <end position="304"/>
    </location>
</feature>
<feature type="compositionally biased region" description="Basic and acidic residues" evidence="1">
    <location>
        <begin position="377"/>
        <end position="392"/>
    </location>
</feature>
<proteinExistence type="predicted"/>
<feature type="region of interest" description="Disordered" evidence="1">
    <location>
        <begin position="365"/>
        <end position="394"/>
    </location>
</feature>
<name>A0A6A6IWZ1_9PLEO</name>
<dbReference type="OrthoDB" id="3795190at2759"/>
<feature type="compositionally biased region" description="Low complexity" evidence="1">
    <location>
        <begin position="265"/>
        <end position="285"/>
    </location>
</feature>
<sequence length="409" mass="44117">MSSATAFDPPQSSPLARTTSPFKDTRPSPCPPAETAKLWDEYEKRAVDNARRRETTCPSSPSVASQSGRFSSTTVLDIIKSYDPLSSPRIPCPSPSIGASPHFDFGFTKQTFDSAASTTVAICKTCKRSITSLSGICEKCKKTIIFPSTAGETTPPLSPAARNFASTDLPQLHKNCSSGTTTPSSSPPKRKARRQPSSTQLIDPPIRLSSLRPPPPLQDTPRSSTEAPRPRKASLTPDLSEPFARLQLSRKPLPLPPAAYPATPPSTSHSHHSSSAPRTRPSSLANITTPPPSTNYSRHNSATPSELSTLYPYISSSSTTTSPPSVCRASYRLQNTTSAWDDWDSEDEEEKAGLVGYWRARKWRGSRGSLGGQSAAKVERRESGGAKEEGGRKRPRGFVRVISCGCSED</sequence>
<protein>
    <submittedName>
        <fullName evidence="2">Uncharacterized protein</fullName>
    </submittedName>
</protein>
<feature type="compositionally biased region" description="Pro residues" evidence="1">
    <location>
        <begin position="253"/>
        <end position="264"/>
    </location>
</feature>
<dbReference type="EMBL" id="ML987190">
    <property type="protein sequence ID" value="KAF2254808.1"/>
    <property type="molecule type" value="Genomic_DNA"/>
</dbReference>
<evidence type="ECO:0000313" key="3">
    <source>
        <dbReference type="Proteomes" id="UP000800094"/>
    </source>
</evidence>
<evidence type="ECO:0000313" key="2">
    <source>
        <dbReference type="EMBL" id="KAF2254808.1"/>
    </source>
</evidence>
<accession>A0A6A6IWZ1</accession>
<dbReference type="GeneID" id="54581216"/>
<dbReference type="RefSeq" id="XP_033689812.1">
    <property type="nucleotide sequence ID" value="XM_033827886.1"/>
</dbReference>